<dbReference type="InterPro" id="IPR010106">
    <property type="entry name" value="RpnA"/>
</dbReference>
<accession>A0ABD8ATP5</accession>
<gene>
    <name evidence="1" type="ORF">V6668_28735</name>
</gene>
<name>A0ABD8ATP5_PAEAM</name>
<sequence>MTELLDPKNDYVFKRIFGSEENKDVLLAFLNHTFKNAGESLLTEIVLINPYLDKDTPRDKQSILDIRAKTDQGELINVEMQLFNQYDLEKRTLFYWGKQYSGQLLEGQRYSQLKKCVAINIVNFKMLANDQYHNVFHLREDHTDIPLTDVIEIHFMEIPKLNDENIQIKDGLVRWLLFLKGMTKSSWEALMMHEPEPALKKAMSVLEFLSQDEQARQRYIDRQKFLWDEASMIEGAREEGLKKGMEEGIQKGIEEGIKEGEAESKRKIAMNMLTLGLDQATIIKATGLTPSELEELQKEKE</sequence>
<dbReference type="Pfam" id="PF12784">
    <property type="entry name" value="PDDEXK_2"/>
    <property type="match status" value="1"/>
</dbReference>
<protein>
    <submittedName>
        <fullName evidence="1">Rpn family recombination-promoting nuclease/putative transposase</fullName>
    </submittedName>
</protein>
<proteinExistence type="predicted"/>
<dbReference type="NCBIfam" id="TIGR01784">
    <property type="entry name" value="T_den_put_tspse"/>
    <property type="match status" value="1"/>
</dbReference>
<dbReference type="AlphaFoldDB" id="A0ABD8ATP5"/>
<evidence type="ECO:0000313" key="1">
    <source>
        <dbReference type="EMBL" id="WWP20359.1"/>
    </source>
</evidence>
<evidence type="ECO:0000313" key="2">
    <source>
        <dbReference type="Proteomes" id="UP001364764"/>
    </source>
</evidence>
<dbReference type="PANTHER" id="PTHR41317:SF1">
    <property type="entry name" value="PD-(D_E)XK NUCLEASE FAMILY TRANSPOSASE"/>
    <property type="match status" value="1"/>
</dbReference>
<dbReference type="Proteomes" id="UP001364764">
    <property type="component" value="Chromosome"/>
</dbReference>
<reference evidence="1 2" key="1">
    <citation type="submission" date="2024-02" db="EMBL/GenBank/DDBJ databases">
        <title>Complete sequences of two Paenibacillus sp. strains and one Lysinibacillus strain isolated from the environment on STAA medium highlight biotechnological potential.</title>
        <authorList>
            <person name="Attere S.A."/>
            <person name="Piche L.C."/>
            <person name="Intertaglia L."/>
            <person name="Lami R."/>
            <person name="Charette S.J."/>
            <person name="Vincent A.T."/>
        </authorList>
    </citation>
    <scope>NUCLEOTIDE SEQUENCE [LARGE SCALE GENOMIC DNA]</scope>
    <source>
        <strain evidence="1 2">Y5S-7</strain>
    </source>
</reference>
<organism evidence="1 2">
    <name type="scientific">Paenibacillus amylolyticus</name>
    <dbReference type="NCBI Taxonomy" id="1451"/>
    <lineage>
        <taxon>Bacteria</taxon>
        <taxon>Bacillati</taxon>
        <taxon>Bacillota</taxon>
        <taxon>Bacilli</taxon>
        <taxon>Bacillales</taxon>
        <taxon>Paenibacillaceae</taxon>
        <taxon>Paenibacillus</taxon>
    </lineage>
</organism>
<dbReference type="RefSeq" id="WP_253504028.1">
    <property type="nucleotide sequence ID" value="NZ_CP145892.1"/>
</dbReference>
<dbReference type="PANTHER" id="PTHR41317">
    <property type="entry name" value="PD-(D_E)XK NUCLEASE FAMILY TRANSPOSASE"/>
    <property type="match status" value="1"/>
</dbReference>
<dbReference type="GeneID" id="93479546"/>
<dbReference type="EMBL" id="CP145892">
    <property type="protein sequence ID" value="WWP20359.1"/>
    <property type="molecule type" value="Genomic_DNA"/>
</dbReference>